<dbReference type="PANTHER" id="PTHR30093:SF44">
    <property type="entry name" value="TYPE II SECRETION SYSTEM CORE PROTEIN G"/>
    <property type="match status" value="1"/>
</dbReference>
<dbReference type="Proteomes" id="UP001228044">
    <property type="component" value="Unassembled WGS sequence"/>
</dbReference>
<keyword evidence="5 6" id="KW-0472">Membrane</keyword>
<evidence type="ECO:0000256" key="6">
    <source>
        <dbReference type="SAM" id="Phobius"/>
    </source>
</evidence>
<dbReference type="PROSITE" id="PS00409">
    <property type="entry name" value="PROKAR_NTER_METHYL"/>
    <property type="match status" value="1"/>
</dbReference>
<proteinExistence type="predicted"/>
<evidence type="ECO:0000256" key="4">
    <source>
        <dbReference type="ARBA" id="ARBA00022989"/>
    </source>
</evidence>
<accession>A0ABT8DXX1</accession>
<dbReference type="PRINTS" id="PR00885">
    <property type="entry name" value="BCTERIALGSPH"/>
</dbReference>
<dbReference type="EMBL" id="JAUHHC010000004">
    <property type="protein sequence ID" value="MDN3921691.1"/>
    <property type="molecule type" value="Genomic_DNA"/>
</dbReference>
<dbReference type="InterPro" id="IPR012902">
    <property type="entry name" value="N_methyl_site"/>
</dbReference>
<protein>
    <submittedName>
        <fullName evidence="7">Prepilin-type N-terminal cleavage/methylation domain-containing protein</fullName>
    </submittedName>
</protein>
<feature type="transmembrane region" description="Helical" evidence="6">
    <location>
        <begin position="12"/>
        <end position="33"/>
    </location>
</feature>
<sequence>MNSFLRKTSQAGFTLIELIIVIVILGILAAVAIPKFTGMSDEAKKGVANGIAAAAASASSTNYALRQNSPPGGVAVTKCDDLAALIDNPDPVLYTIPTAALANGVQGSCTVVITGGATVTFKAYGAT</sequence>
<dbReference type="SUPFAM" id="SSF54523">
    <property type="entry name" value="Pili subunits"/>
    <property type="match status" value="1"/>
</dbReference>
<evidence type="ECO:0000256" key="5">
    <source>
        <dbReference type="ARBA" id="ARBA00023136"/>
    </source>
</evidence>
<keyword evidence="3 6" id="KW-0812">Transmembrane</keyword>
<dbReference type="RefSeq" id="WP_290360006.1">
    <property type="nucleotide sequence ID" value="NZ_JAUHHC010000004.1"/>
</dbReference>
<evidence type="ECO:0000256" key="1">
    <source>
        <dbReference type="ARBA" id="ARBA00004167"/>
    </source>
</evidence>
<organism evidence="7 8">
    <name type="scientific">Roseateles violae</name>
    <dbReference type="NCBI Taxonomy" id="3058042"/>
    <lineage>
        <taxon>Bacteria</taxon>
        <taxon>Pseudomonadati</taxon>
        <taxon>Pseudomonadota</taxon>
        <taxon>Betaproteobacteria</taxon>
        <taxon>Burkholderiales</taxon>
        <taxon>Sphaerotilaceae</taxon>
        <taxon>Roseateles</taxon>
    </lineage>
</organism>
<evidence type="ECO:0000256" key="3">
    <source>
        <dbReference type="ARBA" id="ARBA00022692"/>
    </source>
</evidence>
<gene>
    <name evidence="7" type="ORF">QWJ38_15465</name>
</gene>
<keyword evidence="4 6" id="KW-1133">Transmembrane helix</keyword>
<dbReference type="PANTHER" id="PTHR30093">
    <property type="entry name" value="GENERAL SECRETION PATHWAY PROTEIN G"/>
    <property type="match status" value="1"/>
</dbReference>
<comment type="subcellular location">
    <subcellularLocation>
        <location evidence="1">Membrane</location>
        <topology evidence="1">Single-pass membrane protein</topology>
    </subcellularLocation>
</comment>
<evidence type="ECO:0000313" key="8">
    <source>
        <dbReference type="Proteomes" id="UP001228044"/>
    </source>
</evidence>
<dbReference type="NCBIfam" id="TIGR02532">
    <property type="entry name" value="IV_pilin_GFxxxE"/>
    <property type="match status" value="1"/>
</dbReference>
<dbReference type="Gene3D" id="3.30.700.10">
    <property type="entry name" value="Glycoprotein, Type 4 Pilin"/>
    <property type="match status" value="1"/>
</dbReference>
<dbReference type="InterPro" id="IPR045584">
    <property type="entry name" value="Pilin-like"/>
</dbReference>
<name>A0ABT8DXX1_9BURK</name>
<evidence type="ECO:0000256" key="2">
    <source>
        <dbReference type="ARBA" id="ARBA00022481"/>
    </source>
</evidence>
<comment type="caution">
    <text evidence="7">The sequence shown here is derived from an EMBL/GenBank/DDBJ whole genome shotgun (WGS) entry which is preliminary data.</text>
</comment>
<keyword evidence="8" id="KW-1185">Reference proteome</keyword>
<reference evidence="7 8" key="1">
    <citation type="submission" date="2023-06" db="EMBL/GenBank/DDBJ databases">
        <title>Pelomonas sp. PFR6 16S ribosomal RNA gene Genome sequencing and assembly.</title>
        <authorList>
            <person name="Woo H."/>
        </authorList>
    </citation>
    <scope>NUCLEOTIDE SEQUENCE [LARGE SCALE GENOMIC DNA]</scope>
    <source>
        <strain evidence="7 8">PFR6</strain>
    </source>
</reference>
<dbReference type="Pfam" id="PF07963">
    <property type="entry name" value="N_methyl"/>
    <property type="match status" value="1"/>
</dbReference>
<dbReference type="InterPro" id="IPR002416">
    <property type="entry name" value="T2SS_protein-GspH"/>
</dbReference>
<evidence type="ECO:0000313" key="7">
    <source>
        <dbReference type="EMBL" id="MDN3921691.1"/>
    </source>
</evidence>
<keyword evidence="2" id="KW-0488">Methylation</keyword>